<dbReference type="GO" id="GO:0003677">
    <property type="term" value="F:DNA binding"/>
    <property type="evidence" value="ECO:0007669"/>
    <property type="project" value="InterPro"/>
</dbReference>
<name>A0A1D9P3W6_9FIRM</name>
<gene>
    <name evidence="2" type="ORF">bhn_I2273</name>
</gene>
<dbReference type="InterPro" id="IPR010982">
    <property type="entry name" value="Lambda_DNA-bd_dom_sf"/>
</dbReference>
<dbReference type="InterPro" id="IPR001387">
    <property type="entry name" value="Cro/C1-type_HTH"/>
</dbReference>
<reference evidence="3" key="1">
    <citation type="submission" date="2016-10" db="EMBL/GenBank/DDBJ databases">
        <title>The complete genome sequence of the rumen bacterium Butyrivibrio hungatei MB2003.</title>
        <authorList>
            <person name="Palevich N."/>
            <person name="Kelly W.J."/>
            <person name="Leahy S.C."/>
            <person name="Altermann E."/>
            <person name="Rakonjac J."/>
            <person name="Attwood G.T."/>
        </authorList>
    </citation>
    <scope>NUCLEOTIDE SEQUENCE [LARGE SCALE GENOMIC DNA]</scope>
    <source>
        <strain evidence="3">MB2003</strain>
    </source>
</reference>
<proteinExistence type="predicted"/>
<dbReference type="Gene3D" id="1.10.260.40">
    <property type="entry name" value="lambda repressor-like DNA-binding domains"/>
    <property type="match status" value="1"/>
</dbReference>
<dbReference type="OrthoDB" id="1664989at2"/>
<keyword evidence="3" id="KW-1185">Reference proteome</keyword>
<dbReference type="SMART" id="SM00530">
    <property type="entry name" value="HTH_XRE"/>
    <property type="match status" value="1"/>
</dbReference>
<evidence type="ECO:0000259" key="1">
    <source>
        <dbReference type="PROSITE" id="PS50943"/>
    </source>
</evidence>
<feature type="domain" description="HTH cro/C1-type" evidence="1">
    <location>
        <begin position="153"/>
        <end position="210"/>
    </location>
</feature>
<dbReference type="AlphaFoldDB" id="A0A1D9P3W6"/>
<sequence length="211" mass="24499">MEIRAYSELYLDTAPNILGHMFDFAINEVGLEANEFANRFVVSPISKEFEKGNPTYVAGKTGPEIAKLVLTGSGYSKSFPDEVMYIDRSPEYWAGWSLAYYQWLRNYHFMHILKAAPFSKILEMYPIYHEMDINQFVDRLDDILKAFYPQTPLRRYREIVGLSQRELSSISGVPLRQIQLFEQRQRDIRKAQSITVLMLSKALGCSMEDLM</sequence>
<protein>
    <submittedName>
        <fullName evidence="2">HTH domain-containing protein</fullName>
    </submittedName>
</protein>
<dbReference type="PROSITE" id="PS50943">
    <property type="entry name" value="HTH_CROC1"/>
    <property type="match status" value="1"/>
</dbReference>
<evidence type="ECO:0000313" key="2">
    <source>
        <dbReference type="EMBL" id="AOZ97306.1"/>
    </source>
</evidence>
<accession>A0A1D9P3W6</accession>
<organism evidence="2 3">
    <name type="scientific">Butyrivibrio hungatei</name>
    <dbReference type="NCBI Taxonomy" id="185008"/>
    <lineage>
        <taxon>Bacteria</taxon>
        <taxon>Bacillati</taxon>
        <taxon>Bacillota</taxon>
        <taxon>Clostridia</taxon>
        <taxon>Lachnospirales</taxon>
        <taxon>Lachnospiraceae</taxon>
        <taxon>Butyrivibrio</taxon>
    </lineage>
</organism>
<dbReference type="KEGG" id="bhu:bhn_I2273"/>
<dbReference type="SUPFAM" id="SSF47413">
    <property type="entry name" value="lambda repressor-like DNA-binding domains"/>
    <property type="match status" value="1"/>
</dbReference>
<dbReference type="EMBL" id="CP017831">
    <property type="protein sequence ID" value="AOZ97306.1"/>
    <property type="molecule type" value="Genomic_DNA"/>
</dbReference>
<evidence type="ECO:0000313" key="3">
    <source>
        <dbReference type="Proteomes" id="UP000179284"/>
    </source>
</evidence>
<dbReference type="RefSeq" id="WP_071176918.1">
    <property type="nucleotide sequence ID" value="NZ_CP017831.1"/>
</dbReference>
<dbReference type="CDD" id="cd00093">
    <property type="entry name" value="HTH_XRE"/>
    <property type="match status" value="1"/>
</dbReference>
<dbReference type="Proteomes" id="UP000179284">
    <property type="component" value="Chromosome I"/>
</dbReference>